<dbReference type="PANTHER" id="PTHR30543:SF21">
    <property type="entry name" value="NAD(P)H-DEPENDENT FMN REDUCTASE LOT6"/>
    <property type="match status" value="1"/>
</dbReference>
<comment type="similarity">
    <text evidence="1">Belongs to the azoreductase type 2 family.</text>
</comment>
<dbReference type="Pfam" id="PF03358">
    <property type="entry name" value="FMN_red"/>
    <property type="match status" value="1"/>
</dbReference>
<dbReference type="PANTHER" id="PTHR30543">
    <property type="entry name" value="CHROMATE REDUCTASE"/>
    <property type="match status" value="1"/>
</dbReference>
<keyword evidence="4" id="KW-1185">Reference proteome</keyword>
<organism evidence="3 4">
    <name type="scientific">Paenibacillus apiarius</name>
    <dbReference type="NCBI Taxonomy" id="46240"/>
    <lineage>
        <taxon>Bacteria</taxon>
        <taxon>Bacillati</taxon>
        <taxon>Bacillota</taxon>
        <taxon>Bacilli</taxon>
        <taxon>Bacillales</taxon>
        <taxon>Paenibacillaceae</taxon>
        <taxon>Paenibacillus</taxon>
    </lineage>
</organism>
<reference evidence="3 4" key="1">
    <citation type="submission" date="2022-05" db="EMBL/GenBank/DDBJ databases">
        <title>Genome Sequencing of Bee-Associated Microbes.</title>
        <authorList>
            <person name="Dunlap C."/>
        </authorList>
    </citation>
    <scope>NUCLEOTIDE SEQUENCE [LARGE SCALE GENOMIC DNA]</scope>
    <source>
        <strain evidence="3 4">NRRL NRS-1438</strain>
    </source>
</reference>
<dbReference type="Proteomes" id="UP001207626">
    <property type="component" value="Unassembled WGS sequence"/>
</dbReference>
<evidence type="ECO:0000313" key="3">
    <source>
        <dbReference type="EMBL" id="MCY9522912.1"/>
    </source>
</evidence>
<gene>
    <name evidence="3" type="ORF">M5X09_25165</name>
</gene>
<accession>A0ABT4DZY3</accession>
<evidence type="ECO:0000313" key="4">
    <source>
        <dbReference type="Proteomes" id="UP001207626"/>
    </source>
</evidence>
<evidence type="ECO:0000256" key="1">
    <source>
        <dbReference type="ARBA" id="ARBA00009428"/>
    </source>
</evidence>
<dbReference type="RefSeq" id="WP_087434889.1">
    <property type="nucleotide sequence ID" value="NZ_JAFFHZ010000001.1"/>
</dbReference>
<dbReference type="SUPFAM" id="SSF52218">
    <property type="entry name" value="Flavoproteins"/>
    <property type="match status" value="1"/>
</dbReference>
<protein>
    <submittedName>
        <fullName evidence="3">NAD(P)H-dependent oxidoreductase</fullName>
    </submittedName>
</protein>
<proteinExistence type="inferred from homology"/>
<name>A0ABT4DZY3_9BACL</name>
<dbReference type="InterPro" id="IPR005025">
    <property type="entry name" value="FMN_Rdtase-like_dom"/>
</dbReference>
<dbReference type="InterPro" id="IPR029039">
    <property type="entry name" value="Flavoprotein-like_sf"/>
</dbReference>
<dbReference type="Gene3D" id="3.40.50.360">
    <property type="match status" value="1"/>
</dbReference>
<dbReference type="InterPro" id="IPR050712">
    <property type="entry name" value="NAD(P)H-dep_reductase"/>
</dbReference>
<sequence length="179" mass="19561">MQIVLIAGSNRSEATSTKLVRYMAAQLEVKGHEAIVIDLYQSQLPLYCPDSNEDNANVIRLKESVSSADAIVLATPEYHGSISGVLKNALDYLSFEHVNNKVVLSVSSAGGAVGVSSLTHLQTMVRNLHGINCPEWVSIGGDLRQFTEEGKPQHANVIQRVNNTLDYFLKLAEQTRPLT</sequence>
<feature type="domain" description="NADPH-dependent FMN reductase-like" evidence="2">
    <location>
        <begin position="1"/>
        <end position="140"/>
    </location>
</feature>
<evidence type="ECO:0000259" key="2">
    <source>
        <dbReference type="Pfam" id="PF03358"/>
    </source>
</evidence>
<dbReference type="GeneID" id="77000829"/>
<dbReference type="EMBL" id="JAMDLW010000056">
    <property type="protein sequence ID" value="MCY9522912.1"/>
    <property type="molecule type" value="Genomic_DNA"/>
</dbReference>
<comment type="caution">
    <text evidence="3">The sequence shown here is derived from an EMBL/GenBank/DDBJ whole genome shotgun (WGS) entry which is preliminary data.</text>
</comment>